<evidence type="ECO:0000256" key="4">
    <source>
        <dbReference type="ARBA" id="ARBA00006641"/>
    </source>
</evidence>
<gene>
    <name evidence="11" type="ORF">H4W81_003794</name>
</gene>
<keyword evidence="7 11" id="KW-0378">Hydrolase</keyword>
<evidence type="ECO:0000256" key="3">
    <source>
        <dbReference type="ARBA" id="ARBA00004496"/>
    </source>
</evidence>
<dbReference type="Gene3D" id="3.40.630.20">
    <property type="entry name" value="Peptidase C15, pyroglutamyl peptidase I-like"/>
    <property type="match status" value="1"/>
</dbReference>
<evidence type="ECO:0000256" key="2">
    <source>
        <dbReference type="ARBA" id="ARBA00002280"/>
    </source>
</evidence>
<dbReference type="EC" id="3.4.19.3" evidence="9"/>
<comment type="similarity">
    <text evidence="4">Belongs to the peptidase C15 family.</text>
</comment>
<dbReference type="PANTHER" id="PTHR23402:SF1">
    <property type="entry name" value="PYROGLUTAMYL-PEPTIDASE I"/>
    <property type="match status" value="1"/>
</dbReference>
<protein>
    <recommendedName>
        <fullName evidence="9">Pyroglutamyl-peptidase I</fullName>
        <ecNumber evidence="9">3.4.19.3</ecNumber>
    </recommendedName>
</protein>
<keyword evidence="6" id="KW-0645">Protease</keyword>
<dbReference type="PIRSF" id="PIRSF015592">
    <property type="entry name" value="Prld-crbxl_pptds"/>
    <property type="match status" value="1"/>
</dbReference>
<evidence type="ECO:0000256" key="5">
    <source>
        <dbReference type="ARBA" id="ARBA00022490"/>
    </source>
</evidence>
<evidence type="ECO:0000256" key="7">
    <source>
        <dbReference type="ARBA" id="ARBA00022801"/>
    </source>
</evidence>
<dbReference type="PROSITE" id="PS01334">
    <property type="entry name" value="PYRASE_CYS"/>
    <property type="match status" value="1"/>
</dbReference>
<name>A0ABR9KGR7_9ACTN</name>
<keyword evidence="5" id="KW-0963">Cytoplasm</keyword>
<comment type="caution">
    <text evidence="11">The sequence shown here is derived from an EMBL/GenBank/DDBJ whole genome shotgun (WGS) entry which is preliminary data.</text>
</comment>
<evidence type="ECO:0000313" key="12">
    <source>
        <dbReference type="Proteomes" id="UP000661607"/>
    </source>
</evidence>
<dbReference type="CDD" id="cd00501">
    <property type="entry name" value="Peptidase_C15"/>
    <property type="match status" value="1"/>
</dbReference>
<dbReference type="PROSITE" id="PS01333">
    <property type="entry name" value="PYRASE_GLU"/>
    <property type="match status" value="1"/>
</dbReference>
<evidence type="ECO:0000256" key="6">
    <source>
        <dbReference type="ARBA" id="ARBA00022670"/>
    </source>
</evidence>
<dbReference type="PANTHER" id="PTHR23402">
    <property type="entry name" value="PROTEASE FAMILY C15 PYROGLUTAMYL-PEPTIDASE I-RELATED"/>
    <property type="match status" value="1"/>
</dbReference>
<sequence length="207" mass="21533">MRMTRVLLTGFEPFGGETTNPSYDAAVLVPGVSVAELPCTFAGALTALREAVDRHDPELVLCAGQAGGRAVISVEKVAINLIEARIPDNGGRRPYGVPVVAGGPDAYLSTLPVKAMARAVREEGIPAEVSYTAGTFVCNQVAYGLAHLIATERPGLRGGFVHVPYAPHQVTESGQPSMETTTVARALAALVKAADSVEDELPAGAIQ</sequence>
<dbReference type="InterPro" id="IPR000816">
    <property type="entry name" value="Peptidase_C15"/>
</dbReference>
<reference evidence="11 12" key="1">
    <citation type="submission" date="2020-10" db="EMBL/GenBank/DDBJ databases">
        <title>Sequencing the genomes of 1000 actinobacteria strains.</title>
        <authorList>
            <person name="Klenk H.-P."/>
        </authorList>
    </citation>
    <scope>NUCLEOTIDE SEQUENCE [LARGE SCALE GENOMIC DNA]</scope>
    <source>
        <strain evidence="11 12">DSM 43748</strain>
    </source>
</reference>
<dbReference type="Pfam" id="PF01470">
    <property type="entry name" value="Peptidase_C15"/>
    <property type="match status" value="1"/>
</dbReference>
<dbReference type="InterPro" id="IPR029762">
    <property type="entry name" value="PGP-I_bact-type"/>
</dbReference>
<comment type="catalytic activity">
    <reaction evidence="1 9">
        <text>Release of an N-terminal pyroglutamyl group from a polypeptide, the second amino acid generally not being Pro.</text>
        <dbReference type="EC" id="3.4.19.3"/>
    </reaction>
</comment>
<keyword evidence="8" id="KW-0788">Thiol protease</keyword>
<dbReference type="NCBIfam" id="NF009676">
    <property type="entry name" value="PRK13197.1"/>
    <property type="match status" value="1"/>
</dbReference>
<feature type="active site" evidence="10">
    <location>
        <position position="138"/>
    </location>
</feature>
<feature type="active site" evidence="9">
    <location>
        <position position="75"/>
    </location>
</feature>
<organism evidence="11 12">
    <name type="scientific">Nonomuraea africana</name>
    <dbReference type="NCBI Taxonomy" id="46171"/>
    <lineage>
        <taxon>Bacteria</taxon>
        <taxon>Bacillati</taxon>
        <taxon>Actinomycetota</taxon>
        <taxon>Actinomycetes</taxon>
        <taxon>Streptosporangiales</taxon>
        <taxon>Streptosporangiaceae</taxon>
        <taxon>Nonomuraea</taxon>
    </lineage>
</organism>
<proteinExistence type="inferred from homology"/>
<dbReference type="InterPro" id="IPR016125">
    <property type="entry name" value="Peptidase_C15-like"/>
</dbReference>
<accession>A0ABR9KGR7</accession>
<evidence type="ECO:0000313" key="11">
    <source>
        <dbReference type="EMBL" id="MBE1561015.1"/>
    </source>
</evidence>
<keyword evidence="12" id="KW-1185">Reference proteome</keyword>
<dbReference type="NCBIfam" id="TIGR00504">
    <property type="entry name" value="pyro_pdase"/>
    <property type="match status" value="1"/>
</dbReference>
<dbReference type="GO" id="GO:0016920">
    <property type="term" value="F:pyroglutamyl-peptidase activity"/>
    <property type="evidence" value="ECO:0007669"/>
    <property type="project" value="UniProtKB-EC"/>
</dbReference>
<comment type="subcellular location">
    <subcellularLocation>
        <location evidence="3">Cytoplasm</location>
    </subcellularLocation>
</comment>
<evidence type="ECO:0000256" key="10">
    <source>
        <dbReference type="PROSITE-ProRule" id="PRU10077"/>
    </source>
</evidence>
<dbReference type="EMBL" id="JADBEF010000001">
    <property type="protein sequence ID" value="MBE1561015.1"/>
    <property type="molecule type" value="Genomic_DNA"/>
</dbReference>
<evidence type="ECO:0000256" key="1">
    <source>
        <dbReference type="ARBA" id="ARBA00001770"/>
    </source>
</evidence>
<comment type="function">
    <text evidence="2">Removes 5-oxoproline from various penultimate amino acid residues except L-proline.</text>
</comment>
<dbReference type="InterPro" id="IPR036440">
    <property type="entry name" value="Peptidase_C15-like_sf"/>
</dbReference>
<dbReference type="SUPFAM" id="SSF53182">
    <property type="entry name" value="Pyrrolidone carboxyl peptidase (pyroglutamate aminopeptidase)"/>
    <property type="match status" value="1"/>
</dbReference>
<dbReference type="RefSeq" id="WP_225958691.1">
    <property type="nucleotide sequence ID" value="NZ_BAAASY010000014.1"/>
</dbReference>
<evidence type="ECO:0000256" key="8">
    <source>
        <dbReference type="ARBA" id="ARBA00022807"/>
    </source>
</evidence>
<evidence type="ECO:0000256" key="9">
    <source>
        <dbReference type="PROSITE-ProRule" id="PRU10076"/>
    </source>
</evidence>
<dbReference type="InterPro" id="IPR033694">
    <property type="entry name" value="PGPEP1_Cys_AS"/>
</dbReference>
<dbReference type="Proteomes" id="UP000661607">
    <property type="component" value="Unassembled WGS sequence"/>
</dbReference>
<dbReference type="PRINTS" id="PR00706">
    <property type="entry name" value="PYROGLUPTASE"/>
</dbReference>
<dbReference type="InterPro" id="IPR033693">
    <property type="entry name" value="PGPEP1_Glu_AS"/>
</dbReference>